<evidence type="ECO:0000256" key="4">
    <source>
        <dbReference type="ARBA" id="ARBA00023110"/>
    </source>
</evidence>
<comment type="similarity">
    <text evidence="2">Belongs to the FKBP-type PPIase family.</text>
</comment>
<evidence type="ECO:0000256" key="6">
    <source>
        <dbReference type="PROSITE-ProRule" id="PRU00277"/>
    </source>
</evidence>
<keyword evidence="5 6" id="KW-0413">Isomerase</keyword>
<evidence type="ECO:0000313" key="9">
    <source>
        <dbReference type="EMBL" id="TFF30394.1"/>
    </source>
</evidence>
<organism evidence="9 10">
    <name type="scientific">Mucilaginibacter psychrotolerans</name>
    <dbReference type="NCBI Taxonomy" id="1524096"/>
    <lineage>
        <taxon>Bacteria</taxon>
        <taxon>Pseudomonadati</taxon>
        <taxon>Bacteroidota</taxon>
        <taxon>Sphingobacteriia</taxon>
        <taxon>Sphingobacteriales</taxon>
        <taxon>Sphingobacteriaceae</taxon>
        <taxon>Mucilaginibacter</taxon>
    </lineage>
</organism>
<evidence type="ECO:0000256" key="1">
    <source>
        <dbReference type="ARBA" id="ARBA00000971"/>
    </source>
</evidence>
<evidence type="ECO:0000256" key="3">
    <source>
        <dbReference type="ARBA" id="ARBA00013194"/>
    </source>
</evidence>
<dbReference type="AlphaFoldDB" id="A0A4Y8RYU8"/>
<keyword evidence="7" id="KW-0732">Signal</keyword>
<evidence type="ECO:0000256" key="5">
    <source>
        <dbReference type="ARBA" id="ARBA00023235"/>
    </source>
</evidence>
<evidence type="ECO:0000313" key="10">
    <source>
        <dbReference type="Proteomes" id="UP000297540"/>
    </source>
</evidence>
<dbReference type="GO" id="GO:0006457">
    <property type="term" value="P:protein folding"/>
    <property type="evidence" value="ECO:0007669"/>
    <property type="project" value="InterPro"/>
</dbReference>
<name>A0A4Y8RYU8_9SPHI</name>
<feature type="chain" id="PRO_5021367291" description="peptidylprolyl isomerase" evidence="7">
    <location>
        <begin position="28"/>
        <end position="494"/>
    </location>
</feature>
<dbReference type="Pfam" id="PF00254">
    <property type="entry name" value="FKBP_C"/>
    <property type="match status" value="1"/>
</dbReference>
<keyword evidence="10" id="KW-1185">Reference proteome</keyword>
<feature type="signal peptide" evidence="7">
    <location>
        <begin position="1"/>
        <end position="27"/>
    </location>
</feature>
<dbReference type="PROSITE" id="PS50059">
    <property type="entry name" value="FKBP_PPIASE"/>
    <property type="match status" value="1"/>
</dbReference>
<comment type="catalytic activity">
    <reaction evidence="1 6">
        <text>[protein]-peptidylproline (omega=180) = [protein]-peptidylproline (omega=0)</text>
        <dbReference type="Rhea" id="RHEA:16237"/>
        <dbReference type="Rhea" id="RHEA-COMP:10747"/>
        <dbReference type="Rhea" id="RHEA-COMP:10748"/>
        <dbReference type="ChEBI" id="CHEBI:83833"/>
        <dbReference type="ChEBI" id="CHEBI:83834"/>
        <dbReference type="EC" id="5.2.1.8"/>
    </reaction>
</comment>
<protein>
    <recommendedName>
        <fullName evidence="3 6">peptidylprolyl isomerase</fullName>
        <ecNumber evidence="3 6">5.2.1.8</ecNumber>
    </recommendedName>
</protein>
<comment type="caution">
    <text evidence="9">The sequence shown here is derived from an EMBL/GenBank/DDBJ whole genome shotgun (WGS) entry which is preliminary data.</text>
</comment>
<accession>A0A4Y8RYU8</accession>
<evidence type="ECO:0000259" key="8">
    <source>
        <dbReference type="PROSITE" id="PS50059"/>
    </source>
</evidence>
<dbReference type="GO" id="GO:0003755">
    <property type="term" value="F:peptidyl-prolyl cis-trans isomerase activity"/>
    <property type="evidence" value="ECO:0007669"/>
    <property type="project" value="UniProtKB-KW"/>
</dbReference>
<dbReference type="EC" id="5.2.1.8" evidence="3 6"/>
<dbReference type="Pfam" id="PF01346">
    <property type="entry name" value="FKBP_N"/>
    <property type="match status" value="1"/>
</dbReference>
<dbReference type="OrthoDB" id="708305at2"/>
<dbReference type="Gene3D" id="2.120.10.30">
    <property type="entry name" value="TolB, C-terminal domain"/>
    <property type="match status" value="1"/>
</dbReference>
<evidence type="ECO:0000256" key="7">
    <source>
        <dbReference type="SAM" id="SignalP"/>
    </source>
</evidence>
<dbReference type="Proteomes" id="UP000297540">
    <property type="component" value="Unassembled WGS sequence"/>
</dbReference>
<dbReference type="InterPro" id="IPR046357">
    <property type="entry name" value="PPIase_dom_sf"/>
</dbReference>
<dbReference type="EMBL" id="SOZE01000057">
    <property type="protein sequence ID" value="TFF30394.1"/>
    <property type="molecule type" value="Genomic_DNA"/>
</dbReference>
<dbReference type="PANTHER" id="PTHR43811">
    <property type="entry name" value="FKBP-TYPE PEPTIDYL-PROLYL CIS-TRANS ISOMERASE FKPA"/>
    <property type="match status" value="1"/>
</dbReference>
<feature type="domain" description="PPIase FKBP-type" evidence="8">
    <location>
        <begin position="407"/>
        <end position="493"/>
    </location>
</feature>
<dbReference type="RefSeq" id="WP_133236948.1">
    <property type="nucleotide sequence ID" value="NZ_SOZE01000057.1"/>
</dbReference>
<proteinExistence type="inferred from homology"/>
<dbReference type="PANTHER" id="PTHR43811:SF19">
    <property type="entry name" value="39 KDA FK506-BINDING NUCLEAR PROTEIN"/>
    <property type="match status" value="1"/>
</dbReference>
<dbReference type="Gene3D" id="3.10.50.40">
    <property type="match status" value="1"/>
</dbReference>
<dbReference type="SUPFAM" id="SSF54534">
    <property type="entry name" value="FKBP-like"/>
    <property type="match status" value="1"/>
</dbReference>
<dbReference type="SUPFAM" id="SSF63829">
    <property type="entry name" value="Calcium-dependent phosphotriesterase"/>
    <property type="match status" value="1"/>
</dbReference>
<gene>
    <name evidence="9" type="ORF">E2R66_27440</name>
</gene>
<keyword evidence="4 6" id="KW-0697">Rotamase</keyword>
<dbReference type="InterPro" id="IPR011042">
    <property type="entry name" value="6-blade_b-propeller_TolB-like"/>
</dbReference>
<dbReference type="InterPro" id="IPR000774">
    <property type="entry name" value="PPIase_FKBP_N"/>
</dbReference>
<reference evidence="9 10" key="1">
    <citation type="journal article" date="2017" name="Int. J. Syst. Evol. Microbiol.">
        <title>Mucilaginibacterpsychrotolerans sp. nov., isolated from peatlands.</title>
        <authorList>
            <person name="Deng Y."/>
            <person name="Shen L."/>
            <person name="Xu B."/>
            <person name="Liu Y."/>
            <person name="Gu Z."/>
            <person name="Liu H."/>
            <person name="Zhou Y."/>
        </authorList>
    </citation>
    <scope>NUCLEOTIDE SEQUENCE [LARGE SCALE GENOMIC DNA]</scope>
    <source>
        <strain evidence="9 10">NH7-4</strain>
    </source>
</reference>
<dbReference type="InterPro" id="IPR001179">
    <property type="entry name" value="PPIase_FKBP_dom"/>
</dbReference>
<evidence type="ECO:0000256" key="2">
    <source>
        <dbReference type="ARBA" id="ARBA00006577"/>
    </source>
</evidence>
<sequence length="494" mass="53540">MNKKISIGGHLLLTAGLLCTLAFTVHAQRKPAGKPAAPQQQTDVYVGGEFHMGDNTKAIAAYYKNDVLVKLVDDESQSTVYSMFIDGNDVYAAGIHNRQAVYWKNGQEVRLTNSKDGGIASCIIVVKGDVYVTGLEYEMTYLARARCWKNGQTVKVSLDGLGHSIAKYVAVDDNGDVYMAGHKYSQPLYWRNGERVEIIDKSVYLEPRGLVIANKAIYVVGSTEHGVAYWKGGTGTVLLGVPRPTDLEKDKGTSIAVSGNDVYVAGYEEGFVKYWKNGVATVLCKTPEYPDPYYIATDGNDVYVAGYGEGGTQYWKNGKTVALVPGLLVTSIAVKKSEGNAKYTVKITPVANNKQPVTPATTAPSTPKTEADRFLAENKKRPGVTTTASGLQYEIFKTGTGAKPTVSDLIKVNYHGTLLNGDVFESTINRGEPITLSLKDMVEGLKEGLQLMNAGGKYKFFIPANLAYGNQAIGNIIKPGSLIVMEVELLEVVR</sequence>